<dbReference type="InterPro" id="IPR019887">
    <property type="entry name" value="Tscrpt_reg_AsnC/Lrp_C"/>
</dbReference>
<evidence type="ECO:0000259" key="1">
    <source>
        <dbReference type="Pfam" id="PF01037"/>
    </source>
</evidence>
<dbReference type="Proteomes" id="UP000070404">
    <property type="component" value="Unassembled WGS sequence"/>
</dbReference>
<dbReference type="EMBL" id="LHYF01000002">
    <property type="protein sequence ID" value="KXB07429.1"/>
    <property type="molecule type" value="Genomic_DNA"/>
</dbReference>
<name>A0A133VLX1_9EURY</name>
<evidence type="ECO:0000313" key="2">
    <source>
        <dbReference type="EMBL" id="KXB07429.1"/>
    </source>
</evidence>
<protein>
    <recommendedName>
        <fullName evidence="1">Transcription regulator AsnC/Lrp ligand binding domain-containing protein</fullName>
    </recommendedName>
</protein>
<dbReference type="Gene3D" id="3.30.70.920">
    <property type="match status" value="1"/>
</dbReference>
<sequence>MEQSLILITTDVGASEEVYEEVKEKPEIKQAALITGKYDIFAIARADDIREISKVLMTEIRNIDGVRSTTTNVVIK</sequence>
<evidence type="ECO:0000313" key="3">
    <source>
        <dbReference type="Proteomes" id="UP000070404"/>
    </source>
</evidence>
<keyword evidence="3" id="KW-1185">Reference proteome</keyword>
<gene>
    <name evidence="2" type="ORF">AKJ52_00340</name>
</gene>
<comment type="caution">
    <text evidence="2">The sequence shown here is derived from an EMBL/GenBank/DDBJ whole genome shotgun (WGS) entry which is preliminary data.</text>
</comment>
<dbReference type="InterPro" id="IPR011008">
    <property type="entry name" value="Dimeric_a/b-barrel"/>
</dbReference>
<accession>A0A133VLX1</accession>
<organism evidence="2 3">
    <name type="scientific">candidate division MSBL1 archaeon SCGC-AAA382C18</name>
    <dbReference type="NCBI Taxonomy" id="1698281"/>
    <lineage>
        <taxon>Archaea</taxon>
        <taxon>Methanobacteriati</taxon>
        <taxon>Methanobacteriota</taxon>
        <taxon>candidate division MSBL1</taxon>
    </lineage>
</organism>
<dbReference type="Pfam" id="PF01037">
    <property type="entry name" value="AsnC_trans_reg"/>
    <property type="match status" value="1"/>
</dbReference>
<dbReference type="AlphaFoldDB" id="A0A133VLX1"/>
<dbReference type="SUPFAM" id="SSF54909">
    <property type="entry name" value="Dimeric alpha+beta barrel"/>
    <property type="match status" value="1"/>
</dbReference>
<proteinExistence type="predicted"/>
<reference evidence="2 3" key="1">
    <citation type="journal article" date="2016" name="Sci. Rep.">
        <title>Metabolic traits of an uncultured archaeal lineage -MSBL1- from brine pools of the Red Sea.</title>
        <authorList>
            <person name="Mwirichia R."/>
            <person name="Alam I."/>
            <person name="Rashid M."/>
            <person name="Vinu M."/>
            <person name="Ba-Alawi W."/>
            <person name="Anthony Kamau A."/>
            <person name="Kamanda Ngugi D."/>
            <person name="Goker M."/>
            <person name="Klenk H.P."/>
            <person name="Bajic V."/>
            <person name="Stingl U."/>
        </authorList>
    </citation>
    <scope>NUCLEOTIDE SEQUENCE [LARGE SCALE GENOMIC DNA]</scope>
    <source>
        <strain evidence="2">SCGC-AAA382C18</strain>
    </source>
</reference>
<feature type="domain" description="Transcription regulator AsnC/Lrp ligand binding" evidence="1">
    <location>
        <begin position="6"/>
        <end position="76"/>
    </location>
</feature>